<dbReference type="RefSeq" id="WP_218326395.1">
    <property type="nucleotide sequence ID" value="NZ_JAHUZB010000004.1"/>
</dbReference>
<dbReference type="InterPro" id="IPR017774">
    <property type="entry name" value="Bicupin_oxalate_deCO2ase/Oxase"/>
</dbReference>
<evidence type="ECO:0000256" key="2">
    <source>
        <dbReference type="SAM" id="MobiDB-lite"/>
    </source>
</evidence>
<proteinExistence type="predicted"/>
<gene>
    <name evidence="4" type="ORF">KUA55_11295</name>
</gene>
<evidence type="ECO:0000313" key="5">
    <source>
        <dbReference type="Proteomes" id="UP000774130"/>
    </source>
</evidence>
<reference evidence="4 5" key="1">
    <citation type="submission" date="2021-06" db="EMBL/GenBank/DDBJ databases">
        <title>Enterococcus alishanensis sp. nov., a novel lactic acid bacterium isolated from fresh coffee beans.</title>
        <authorList>
            <person name="Chen Y.-S."/>
        </authorList>
    </citation>
    <scope>NUCLEOTIDE SEQUENCE [LARGE SCALE GENOMIC DNA]</scope>
    <source>
        <strain evidence="4 5">ALS3</strain>
    </source>
</reference>
<feature type="compositionally biased region" description="Polar residues" evidence="2">
    <location>
        <begin position="399"/>
        <end position="411"/>
    </location>
</feature>
<organism evidence="4 5">
    <name type="scientific">Enterococcus alishanensis</name>
    <dbReference type="NCBI Taxonomy" id="1303817"/>
    <lineage>
        <taxon>Bacteria</taxon>
        <taxon>Bacillati</taxon>
        <taxon>Bacillota</taxon>
        <taxon>Bacilli</taxon>
        <taxon>Lactobacillales</taxon>
        <taxon>Enterococcaceae</taxon>
        <taxon>Enterococcus</taxon>
    </lineage>
</organism>
<keyword evidence="1" id="KW-0479">Metal-binding</keyword>
<dbReference type="Pfam" id="PF00190">
    <property type="entry name" value="Cupin_1"/>
    <property type="match status" value="2"/>
</dbReference>
<dbReference type="InterPro" id="IPR051610">
    <property type="entry name" value="GPI/OXD"/>
</dbReference>
<accession>A0ABS6TED9</accession>
<feature type="compositionally biased region" description="Basic and acidic residues" evidence="2">
    <location>
        <begin position="23"/>
        <end position="32"/>
    </location>
</feature>
<dbReference type="Proteomes" id="UP000774130">
    <property type="component" value="Unassembled WGS sequence"/>
</dbReference>
<feature type="domain" description="Cupin type-1" evidence="3">
    <location>
        <begin position="55"/>
        <end position="194"/>
    </location>
</feature>
<feature type="region of interest" description="Disordered" evidence="2">
    <location>
        <begin position="396"/>
        <end position="417"/>
    </location>
</feature>
<dbReference type="InterPro" id="IPR006045">
    <property type="entry name" value="Cupin_1"/>
</dbReference>
<sequence>MNNEENAPQPIRKSDGKGYYNRGPHDTMRDIEGPDFLTPPATDHGTLPNMRFSYDDVRNRLEDGGWAREITNREIPASDQVAGVDMNLAPGVYREMHWHKEAEWGLMLYGNARVTAIDENGKSFIDDVKAGDIWNFEAGVAHSIQGLDQGTEFLLIFSEPDFSENNTMLITDWLAHTPPEVVAANFKKKVSELESLPKKEKYIFKAEVPKPIEEVKRPNNNGETPLPLTFHMDSLKPIESEAGRVWIVDSKVFPAAQTISAAIVEVEPGAMRELHWHPKGAEWQYYIQGEARMTVFNSNGLARTYDYRAGDVGYVPTVAGHYVQNTGTEKLIFVEVFKIPEYSDISLNKWIATTPSQIVADHLNLTKEFVESLPQEETPSPVIWFDQDKINQEVKKHTSNNPFESEDSNGLNAKDVF</sequence>
<feature type="domain" description="Cupin type-1" evidence="3">
    <location>
        <begin position="230"/>
        <end position="371"/>
    </location>
</feature>
<comment type="caution">
    <text evidence="4">The sequence shown here is derived from an EMBL/GenBank/DDBJ whole genome shotgun (WGS) entry which is preliminary data.</text>
</comment>
<protein>
    <submittedName>
        <fullName evidence="4">Cupin domain-containing protein</fullName>
    </submittedName>
</protein>
<feature type="region of interest" description="Disordered" evidence="2">
    <location>
        <begin position="1"/>
        <end position="49"/>
    </location>
</feature>
<dbReference type="PANTHER" id="PTHR35848:SF9">
    <property type="entry name" value="SLL1358 PROTEIN"/>
    <property type="match status" value="1"/>
</dbReference>
<evidence type="ECO:0000256" key="1">
    <source>
        <dbReference type="ARBA" id="ARBA00022723"/>
    </source>
</evidence>
<evidence type="ECO:0000313" key="4">
    <source>
        <dbReference type="EMBL" id="MBV7391265.1"/>
    </source>
</evidence>
<dbReference type="EMBL" id="JAHUZB010000004">
    <property type="protein sequence ID" value="MBV7391265.1"/>
    <property type="molecule type" value="Genomic_DNA"/>
</dbReference>
<evidence type="ECO:0000259" key="3">
    <source>
        <dbReference type="SMART" id="SM00835"/>
    </source>
</evidence>
<keyword evidence="5" id="KW-1185">Reference proteome</keyword>
<dbReference type="SMART" id="SM00835">
    <property type="entry name" value="Cupin_1"/>
    <property type="match status" value="2"/>
</dbReference>
<dbReference type="NCBIfam" id="TIGR03404">
    <property type="entry name" value="bicupin_oxalic"/>
    <property type="match status" value="1"/>
</dbReference>
<dbReference type="PANTHER" id="PTHR35848">
    <property type="entry name" value="OXALATE-BINDING PROTEIN"/>
    <property type="match status" value="1"/>
</dbReference>
<dbReference type="CDD" id="cd20305">
    <property type="entry name" value="cupin_OxDC_C"/>
    <property type="match status" value="1"/>
</dbReference>
<name>A0ABS6TED9_9ENTE</name>
<dbReference type="CDD" id="cd20304">
    <property type="entry name" value="cupin_OxDC_N"/>
    <property type="match status" value="1"/>
</dbReference>